<dbReference type="InterPro" id="IPR052390">
    <property type="entry name" value="tRNA_nt/polyA_polymerase"/>
</dbReference>
<feature type="domain" description="Poly A polymerase head" evidence="12">
    <location>
        <begin position="2"/>
        <end position="120"/>
    </location>
</feature>
<dbReference type="Gene3D" id="3.30.460.10">
    <property type="entry name" value="Beta Polymerase, domain 2"/>
    <property type="match status" value="1"/>
</dbReference>
<evidence type="ECO:0000256" key="9">
    <source>
        <dbReference type="ARBA" id="ARBA00022842"/>
    </source>
</evidence>
<evidence type="ECO:0000256" key="5">
    <source>
        <dbReference type="ARBA" id="ARBA00022694"/>
    </source>
</evidence>
<evidence type="ECO:0000256" key="6">
    <source>
        <dbReference type="ARBA" id="ARBA00022695"/>
    </source>
</evidence>
<dbReference type="Gene3D" id="1.10.3090.10">
    <property type="entry name" value="cca-adding enzyme, domain 2"/>
    <property type="match status" value="2"/>
</dbReference>
<dbReference type="PANTHER" id="PTHR47788:SF1">
    <property type="entry name" value="A-ADDING TRNA NUCLEOTIDYLTRANSFERASE"/>
    <property type="match status" value="1"/>
</dbReference>
<dbReference type="Proteomes" id="UP000051096">
    <property type="component" value="Unassembled WGS sequence"/>
</dbReference>
<dbReference type="PATRIC" id="fig|1703780.3.peg.2423"/>
<organism evidence="13 14">
    <name type="scientific">candidate division WOR_3 bacterium SM23_60</name>
    <dbReference type="NCBI Taxonomy" id="1703780"/>
    <lineage>
        <taxon>Bacteria</taxon>
        <taxon>Bacteria division WOR-3</taxon>
    </lineage>
</organism>
<dbReference type="GO" id="GO:0000049">
    <property type="term" value="F:tRNA binding"/>
    <property type="evidence" value="ECO:0007669"/>
    <property type="project" value="UniProtKB-KW"/>
</dbReference>
<keyword evidence="6" id="KW-0548">Nucleotidyltransferase</keyword>
<dbReference type="CDD" id="cd05398">
    <property type="entry name" value="NT_ClassII-CCAase"/>
    <property type="match status" value="1"/>
</dbReference>
<dbReference type="GO" id="GO:0000166">
    <property type="term" value="F:nucleotide binding"/>
    <property type="evidence" value="ECO:0007669"/>
    <property type="project" value="UniProtKB-KW"/>
</dbReference>
<name>A0A0S8G6K9_UNCW3</name>
<sequence length="346" mass="40218">MRDTSLGAKIVDIDIVVEGSAIKAAQGLNKELHGELVTHQDFGTASITTNNMRVDLASARVEKYPKPATLPHVYPSTIIEDLNRRDFTINAMAMSISKENFGEIFDPFNGLDDIKKNTIRVLHRNSFIDDPTRIFRALRYKNRFNFKLEKRTKTLMKEAVQKKMVRRLTGQRLLNEIRLVFMEDSYWETVKDIADLGIFALKRKDFEILPKIGPYKMYFYISCLNKVNLPLSSNERRLVRDLNKAIAAIPRIRKTSKNSTLYNLLSQLPHSVVKVIPHIKPELDKKIKLYVRLARIKPFVSGNDLKRLKVRPQKKYASILKKMYNLQLDKRIRTRRQALTYLRTSI</sequence>
<reference evidence="13 14" key="1">
    <citation type="journal article" date="2015" name="Microbiome">
        <title>Genomic resolution of linkages in carbon, nitrogen, and sulfur cycling among widespread estuary sediment bacteria.</title>
        <authorList>
            <person name="Baker B.J."/>
            <person name="Lazar C.S."/>
            <person name="Teske A.P."/>
            <person name="Dick G.J."/>
        </authorList>
    </citation>
    <scope>NUCLEOTIDE SEQUENCE [LARGE SCALE GENOMIC DNA]</scope>
    <source>
        <strain evidence="13">SM23_60</strain>
    </source>
</reference>
<evidence type="ECO:0000256" key="7">
    <source>
        <dbReference type="ARBA" id="ARBA00022723"/>
    </source>
</evidence>
<keyword evidence="9" id="KW-0460">Magnesium</keyword>
<gene>
    <name evidence="13" type="ORF">AMJ87_13365</name>
</gene>
<dbReference type="AlphaFoldDB" id="A0A0S8G6K9"/>
<proteinExistence type="inferred from homology"/>
<dbReference type="Pfam" id="PF01743">
    <property type="entry name" value="PolyA_pol"/>
    <property type="match status" value="1"/>
</dbReference>
<dbReference type="GO" id="GO:0008033">
    <property type="term" value="P:tRNA processing"/>
    <property type="evidence" value="ECO:0007669"/>
    <property type="project" value="UniProtKB-KW"/>
</dbReference>
<dbReference type="GO" id="GO:0046872">
    <property type="term" value="F:metal ion binding"/>
    <property type="evidence" value="ECO:0007669"/>
    <property type="project" value="UniProtKB-KW"/>
</dbReference>
<evidence type="ECO:0000256" key="1">
    <source>
        <dbReference type="ARBA" id="ARBA00001946"/>
    </source>
</evidence>
<evidence type="ECO:0000256" key="2">
    <source>
        <dbReference type="ARBA" id="ARBA00007265"/>
    </source>
</evidence>
<keyword evidence="8" id="KW-0547">Nucleotide-binding</keyword>
<dbReference type="GO" id="GO:0016779">
    <property type="term" value="F:nucleotidyltransferase activity"/>
    <property type="evidence" value="ECO:0007669"/>
    <property type="project" value="UniProtKB-KW"/>
</dbReference>
<dbReference type="InterPro" id="IPR043519">
    <property type="entry name" value="NT_sf"/>
</dbReference>
<evidence type="ECO:0000256" key="11">
    <source>
        <dbReference type="RuleBase" id="RU003953"/>
    </source>
</evidence>
<keyword evidence="4 11" id="KW-0808">Transferase</keyword>
<dbReference type="SUPFAM" id="SSF81301">
    <property type="entry name" value="Nucleotidyltransferase"/>
    <property type="match status" value="1"/>
</dbReference>
<keyword evidence="7" id="KW-0479">Metal-binding</keyword>
<evidence type="ECO:0000259" key="12">
    <source>
        <dbReference type="Pfam" id="PF01743"/>
    </source>
</evidence>
<keyword evidence="3" id="KW-0820">tRNA-binding</keyword>
<dbReference type="SUPFAM" id="SSF81891">
    <property type="entry name" value="Poly A polymerase C-terminal region-like"/>
    <property type="match status" value="1"/>
</dbReference>
<protein>
    <recommendedName>
        <fullName evidence="12">Poly A polymerase head domain-containing protein</fullName>
    </recommendedName>
</protein>
<keyword evidence="5" id="KW-0819">tRNA processing</keyword>
<accession>A0A0S8G6K9</accession>
<evidence type="ECO:0000313" key="14">
    <source>
        <dbReference type="Proteomes" id="UP000051096"/>
    </source>
</evidence>
<dbReference type="PANTHER" id="PTHR47788">
    <property type="entry name" value="POLYA POLYMERASE"/>
    <property type="match status" value="1"/>
</dbReference>
<dbReference type="InterPro" id="IPR002646">
    <property type="entry name" value="PolA_pol_head_dom"/>
</dbReference>
<keyword evidence="10 11" id="KW-0694">RNA-binding</keyword>
<evidence type="ECO:0000256" key="4">
    <source>
        <dbReference type="ARBA" id="ARBA00022679"/>
    </source>
</evidence>
<comment type="similarity">
    <text evidence="2 11">Belongs to the tRNA nucleotidyltransferase/poly(A) polymerase family.</text>
</comment>
<comment type="caution">
    <text evidence="13">The sequence shown here is derived from an EMBL/GenBank/DDBJ whole genome shotgun (WGS) entry which is preliminary data.</text>
</comment>
<dbReference type="EMBL" id="LJUO01000221">
    <property type="protein sequence ID" value="KPK67437.1"/>
    <property type="molecule type" value="Genomic_DNA"/>
</dbReference>
<evidence type="ECO:0000256" key="8">
    <source>
        <dbReference type="ARBA" id="ARBA00022741"/>
    </source>
</evidence>
<comment type="cofactor">
    <cofactor evidence="1">
        <name>Mg(2+)</name>
        <dbReference type="ChEBI" id="CHEBI:18420"/>
    </cofactor>
</comment>
<evidence type="ECO:0000256" key="10">
    <source>
        <dbReference type="ARBA" id="ARBA00022884"/>
    </source>
</evidence>
<evidence type="ECO:0000256" key="3">
    <source>
        <dbReference type="ARBA" id="ARBA00022555"/>
    </source>
</evidence>
<evidence type="ECO:0000313" key="13">
    <source>
        <dbReference type="EMBL" id="KPK67437.1"/>
    </source>
</evidence>